<reference evidence="3" key="1">
    <citation type="journal article" date="2010" name="ISME J.">
        <title>The complete genome sequence of the algal symbiont Dinoroseobacter shibae: a hitchhiker's guide to life in the sea.</title>
        <authorList>
            <person name="Wagner-Dobler I."/>
            <person name="Ballhausen B."/>
            <person name="Berger M."/>
            <person name="Brinkhoff T."/>
            <person name="Buchholz I."/>
            <person name="Bunk B."/>
            <person name="Cypionka H."/>
            <person name="Daniel R."/>
            <person name="Drepper T."/>
            <person name="Gerdts G."/>
            <person name="Hahnke S."/>
            <person name="Han C."/>
            <person name="Jahn D."/>
            <person name="Kalhoefer D."/>
            <person name="Kiss H."/>
            <person name="Klenk H.P."/>
            <person name="Kyrpides N."/>
            <person name="Liebl W."/>
            <person name="Liesegang H."/>
            <person name="Meincke L."/>
            <person name="Pati A."/>
            <person name="Petersen J."/>
            <person name="Piekarski T."/>
            <person name="Pommerenke C."/>
            <person name="Pradella S."/>
            <person name="Pukall R."/>
            <person name="Rabus R."/>
            <person name="Stackebrandt E."/>
            <person name="Thole S."/>
            <person name="Thompson L."/>
            <person name="Tielen P."/>
            <person name="Tomasch J."/>
            <person name="von Jan M."/>
            <person name="Wanphrut N."/>
            <person name="Wichels A."/>
            <person name="Zech H."/>
            <person name="Simon M."/>
        </authorList>
    </citation>
    <scope>NUCLEOTIDE SEQUENCE [LARGE SCALE GENOMIC DNA]</scope>
    <source>
        <strain evidence="3">DSM 16493 / NCIMB 14021 / DFL 12</strain>
    </source>
</reference>
<name>A8LSL6_DINSH</name>
<keyword evidence="1" id="KW-0812">Transmembrane</keyword>
<keyword evidence="1" id="KW-1133">Transmembrane helix</keyword>
<gene>
    <name evidence="2" type="ordered locus">Dshi_2481</name>
</gene>
<sequence length="40" mass="4349">MSHQDAKNRTAYRRIALRSLATFSGLVLAQTLAAGLVFSL</sequence>
<proteinExistence type="predicted"/>
<organism evidence="2 3">
    <name type="scientific">Dinoroseobacter shibae (strain DSM 16493 / NCIMB 14021 / DFL 12)</name>
    <dbReference type="NCBI Taxonomy" id="398580"/>
    <lineage>
        <taxon>Bacteria</taxon>
        <taxon>Pseudomonadati</taxon>
        <taxon>Pseudomonadota</taxon>
        <taxon>Alphaproteobacteria</taxon>
        <taxon>Rhodobacterales</taxon>
        <taxon>Roseobacteraceae</taxon>
        <taxon>Dinoroseobacter</taxon>
    </lineage>
</organism>
<accession>A8LSL6</accession>
<dbReference type="AlphaFoldDB" id="A8LSL6"/>
<keyword evidence="1" id="KW-0472">Membrane</keyword>
<dbReference type="HOGENOM" id="CLU_3288618_0_0_5"/>
<evidence type="ECO:0000256" key="1">
    <source>
        <dbReference type="SAM" id="Phobius"/>
    </source>
</evidence>
<keyword evidence="3" id="KW-1185">Reference proteome</keyword>
<dbReference type="RefSeq" id="WP_012179146.1">
    <property type="nucleotide sequence ID" value="NC_009952.1"/>
</dbReference>
<feature type="transmembrane region" description="Helical" evidence="1">
    <location>
        <begin position="20"/>
        <end position="38"/>
    </location>
</feature>
<protein>
    <submittedName>
        <fullName evidence="2">Uncharacterized protein</fullName>
    </submittedName>
</protein>
<dbReference type="STRING" id="398580.Dshi_2481"/>
<dbReference type="KEGG" id="dsh:Dshi_2481"/>
<evidence type="ECO:0000313" key="3">
    <source>
        <dbReference type="Proteomes" id="UP000006833"/>
    </source>
</evidence>
<dbReference type="EMBL" id="CP000830">
    <property type="protein sequence ID" value="ABV94215.1"/>
    <property type="molecule type" value="Genomic_DNA"/>
</dbReference>
<dbReference type="Proteomes" id="UP000006833">
    <property type="component" value="Chromosome"/>
</dbReference>
<evidence type="ECO:0000313" key="2">
    <source>
        <dbReference type="EMBL" id="ABV94215.1"/>
    </source>
</evidence>